<evidence type="ECO:0000313" key="5">
    <source>
        <dbReference type="Proteomes" id="UP000565205"/>
    </source>
</evidence>
<dbReference type="EMBL" id="JABXXQ010000147">
    <property type="protein sequence ID" value="NVN30405.1"/>
    <property type="molecule type" value="Genomic_DNA"/>
</dbReference>
<dbReference type="Proteomes" id="UP000557688">
    <property type="component" value="Unassembled WGS sequence"/>
</dbReference>
<dbReference type="AlphaFoldDB" id="A0A839USJ3"/>
<feature type="chain" id="PRO_5044132904" description="Secreted protein" evidence="1">
    <location>
        <begin position="24"/>
        <end position="110"/>
    </location>
</feature>
<proteinExistence type="predicted"/>
<keyword evidence="4" id="KW-1185">Reference proteome</keyword>
<organism evidence="2 4">
    <name type="scientific">Endobacter medicaginis</name>
    <dbReference type="NCBI Taxonomy" id="1181271"/>
    <lineage>
        <taxon>Bacteria</taxon>
        <taxon>Pseudomonadati</taxon>
        <taxon>Pseudomonadota</taxon>
        <taxon>Alphaproteobacteria</taxon>
        <taxon>Acetobacterales</taxon>
        <taxon>Acetobacteraceae</taxon>
        <taxon>Endobacter</taxon>
    </lineage>
</organism>
<sequence>MTAFSATLRRLCLSAMLAAPALAAHPALAQHVVTEDEAAKLNFDSLTAAPAYHAPVVRQVSYRATRHSHGKVSHGTHHARSAARDSSMVHFVSAKHVVNTKRAHGTHRRG</sequence>
<evidence type="ECO:0000313" key="2">
    <source>
        <dbReference type="EMBL" id="MBB3173228.1"/>
    </source>
</evidence>
<reference evidence="3 5" key="1">
    <citation type="submission" date="2020-06" db="EMBL/GenBank/DDBJ databases">
        <title>Description of novel acetic acid bacteria.</title>
        <authorList>
            <person name="Sombolestani A."/>
        </authorList>
    </citation>
    <scope>NUCLEOTIDE SEQUENCE [LARGE SCALE GENOMIC DNA]</scope>
    <source>
        <strain evidence="3 5">LMG 26838</strain>
    </source>
</reference>
<dbReference type="RefSeq" id="WP_176623916.1">
    <property type="nucleotide sequence ID" value="NZ_JABXXQ010000147.1"/>
</dbReference>
<name>A0A839USJ3_9PROT</name>
<evidence type="ECO:0008006" key="6">
    <source>
        <dbReference type="Google" id="ProtNLM"/>
    </source>
</evidence>
<evidence type="ECO:0000313" key="4">
    <source>
        <dbReference type="Proteomes" id="UP000557688"/>
    </source>
</evidence>
<comment type="caution">
    <text evidence="2">The sequence shown here is derived from an EMBL/GenBank/DDBJ whole genome shotgun (WGS) entry which is preliminary data.</text>
</comment>
<accession>A0A839USJ3</accession>
<evidence type="ECO:0000256" key="1">
    <source>
        <dbReference type="SAM" id="SignalP"/>
    </source>
</evidence>
<dbReference type="Proteomes" id="UP000565205">
    <property type="component" value="Unassembled WGS sequence"/>
</dbReference>
<reference evidence="2 4" key="2">
    <citation type="submission" date="2020-08" db="EMBL/GenBank/DDBJ databases">
        <title>Genomic Encyclopedia of Type Strains, Phase III (KMG-III): the genomes of soil and plant-associated and newly described type strains.</title>
        <authorList>
            <person name="Whitman W."/>
        </authorList>
    </citation>
    <scope>NUCLEOTIDE SEQUENCE [LARGE SCALE GENOMIC DNA]</scope>
    <source>
        <strain evidence="2 4">CECT 8088</strain>
    </source>
</reference>
<feature type="signal peptide" evidence="1">
    <location>
        <begin position="1"/>
        <end position="23"/>
    </location>
</feature>
<evidence type="ECO:0000313" key="3">
    <source>
        <dbReference type="EMBL" id="NVN30405.1"/>
    </source>
</evidence>
<keyword evidence="1" id="KW-0732">Signal</keyword>
<dbReference type="EMBL" id="JACHXV010000003">
    <property type="protein sequence ID" value="MBB3173228.1"/>
    <property type="molecule type" value="Genomic_DNA"/>
</dbReference>
<protein>
    <recommendedName>
        <fullName evidence="6">Secreted protein</fullName>
    </recommendedName>
</protein>
<gene>
    <name evidence="2" type="ORF">FHR90_001046</name>
    <name evidence="3" type="ORF">HUK83_08665</name>
</gene>